<dbReference type="Proteomes" id="UP000435877">
    <property type="component" value="Unassembled WGS sequence"/>
</dbReference>
<organism evidence="1 3">
    <name type="scientific">Zhongshania aliphaticivorans</name>
    <dbReference type="NCBI Taxonomy" id="1470434"/>
    <lineage>
        <taxon>Bacteria</taxon>
        <taxon>Pseudomonadati</taxon>
        <taxon>Pseudomonadota</taxon>
        <taxon>Gammaproteobacteria</taxon>
        <taxon>Cellvibrionales</taxon>
        <taxon>Spongiibacteraceae</taxon>
        <taxon>Zhongshania</taxon>
    </lineage>
</organism>
<dbReference type="PANTHER" id="PTHR39456:SF1">
    <property type="entry name" value="METAL-DEPENDENT HYDROLASE"/>
    <property type="match status" value="1"/>
</dbReference>
<evidence type="ECO:0000313" key="4">
    <source>
        <dbReference type="Proteomes" id="UP000439591"/>
    </source>
</evidence>
<accession>A0A5S9Q309</accession>
<dbReference type="RefSeq" id="WP_159287840.1">
    <property type="nucleotide sequence ID" value="NZ_CACSIK010000003.1"/>
</dbReference>
<sequence>MPEHHTSERTLVVRRMPFVFNDDIDAQWNRAKPEWSYMVNGASLAMPYLEPYLIRTMKKALPKLKDPALIQEVKDYIGQEAQHYQQHRKFNDLIKSKGYQELNALEEQMLKEYSALEKHQSLRFNLAYAAGFESMALAVGHWLIKHRESLFGGSDPHVASLILWHFVEEIEHKCAAYDAYQAAYGSYWHRVYGTFFAALHVMKFSRRGYIIMMKKDGGWRKIGQRLNIIKYNLCFLFGTAPKLLHSLLPWHHPSDIKDPQWSVDWIHAHKNNSENLAYLDTNNLINPIV</sequence>
<dbReference type="PANTHER" id="PTHR39456">
    <property type="entry name" value="METAL-DEPENDENT HYDROLASE"/>
    <property type="match status" value="1"/>
</dbReference>
<proteinExistence type="predicted"/>
<dbReference type="Pfam" id="PF10118">
    <property type="entry name" value="Metal_hydrol"/>
    <property type="match status" value="1"/>
</dbReference>
<evidence type="ECO:0000313" key="1">
    <source>
        <dbReference type="EMBL" id="CAA0111479.1"/>
    </source>
</evidence>
<evidence type="ECO:0008006" key="5">
    <source>
        <dbReference type="Google" id="ProtNLM"/>
    </source>
</evidence>
<dbReference type="InterPro" id="IPR016516">
    <property type="entry name" value="UCP07580"/>
</dbReference>
<dbReference type="Proteomes" id="UP000439591">
    <property type="component" value="Unassembled WGS sequence"/>
</dbReference>
<dbReference type="EMBL" id="CACSIK010000003">
    <property type="protein sequence ID" value="CAA0111479.1"/>
    <property type="molecule type" value="Genomic_DNA"/>
</dbReference>
<keyword evidence="3" id="KW-1185">Reference proteome</keyword>
<dbReference type="AlphaFoldDB" id="A0A5S9Q309"/>
<protein>
    <recommendedName>
        <fullName evidence="5">Metal-dependent hydrolase</fullName>
    </recommendedName>
</protein>
<evidence type="ECO:0000313" key="3">
    <source>
        <dbReference type="Proteomes" id="UP000435877"/>
    </source>
</evidence>
<gene>
    <name evidence="1" type="ORF">IHBHHGIJ_03303</name>
    <name evidence="2" type="ORF">KFEGEMFD_03516</name>
</gene>
<name>A0A5S9Q309_9GAMM</name>
<dbReference type="EMBL" id="CACSIM010000006">
    <property type="protein sequence ID" value="CAA0118651.1"/>
    <property type="molecule type" value="Genomic_DNA"/>
</dbReference>
<evidence type="ECO:0000313" key="2">
    <source>
        <dbReference type="EMBL" id="CAA0118651.1"/>
    </source>
</evidence>
<reference evidence="3 4" key="1">
    <citation type="submission" date="2019-11" db="EMBL/GenBank/DDBJ databases">
        <authorList>
            <person name="Holert J."/>
        </authorList>
    </citation>
    <scope>NUCLEOTIDE SEQUENCE [LARGE SCALE GENOMIC DNA]</scope>
    <source>
        <strain evidence="2">BC3_2A</strain>
        <strain evidence="1">SB11_1A</strain>
    </source>
</reference>